<evidence type="ECO:0000256" key="3">
    <source>
        <dbReference type="ARBA" id="ARBA00022448"/>
    </source>
</evidence>
<dbReference type="AlphaFoldDB" id="A0A4U0WSM3"/>
<protein>
    <recommendedName>
        <fullName evidence="13">Protein SYS1</fullName>
    </recommendedName>
</protein>
<dbReference type="GO" id="GO:0006895">
    <property type="term" value="P:Golgi to endosome transport"/>
    <property type="evidence" value="ECO:0007669"/>
    <property type="project" value="TreeGrafter"/>
</dbReference>
<dbReference type="GO" id="GO:0043001">
    <property type="term" value="P:Golgi to plasma membrane protein transport"/>
    <property type="evidence" value="ECO:0007669"/>
    <property type="project" value="TreeGrafter"/>
</dbReference>
<evidence type="ECO:0000256" key="5">
    <source>
        <dbReference type="ARBA" id="ARBA00022927"/>
    </source>
</evidence>
<name>A0A4U0WSM3_9PEZI</name>
<keyword evidence="8 10" id="KW-0472">Membrane</keyword>
<dbReference type="STRING" id="331657.A0A4U0WSM3"/>
<proteinExistence type="inferred from homology"/>
<sequence length="223" mass="24346">MPRRRRPPRPGALADLSPLRILTQIIILQVLYYACGAVLILFTALVAGKDVSLDLLLSWRPLRGDVTVGWMLGLCWMMDSLICVIFLLLLVARSKLVPDFALTIHLLHLLATSLYSRGLPAHAFWWALQLASAALMTWLGVWSCRWRELRPINFGGGAARRAGEVEGPAGEDGERAAGGGDGEEDRDDEEGAGYGRGRWKAKGKGRSADGMGAYEMVGMGERA</sequence>
<keyword evidence="5" id="KW-0653">Protein transport</keyword>
<feature type="transmembrane region" description="Helical" evidence="10">
    <location>
        <begin position="123"/>
        <end position="142"/>
    </location>
</feature>
<keyword evidence="12" id="KW-1185">Reference proteome</keyword>
<evidence type="ECO:0000256" key="8">
    <source>
        <dbReference type="ARBA" id="ARBA00023136"/>
    </source>
</evidence>
<evidence type="ECO:0000256" key="2">
    <source>
        <dbReference type="ARBA" id="ARBA00008160"/>
    </source>
</evidence>
<organism evidence="11 12">
    <name type="scientific">Cryomyces minteri</name>
    <dbReference type="NCBI Taxonomy" id="331657"/>
    <lineage>
        <taxon>Eukaryota</taxon>
        <taxon>Fungi</taxon>
        <taxon>Dikarya</taxon>
        <taxon>Ascomycota</taxon>
        <taxon>Pezizomycotina</taxon>
        <taxon>Dothideomycetes</taxon>
        <taxon>Dothideomycetes incertae sedis</taxon>
        <taxon>Cryomyces</taxon>
    </lineage>
</organism>
<dbReference type="InterPro" id="IPR019185">
    <property type="entry name" value="Integral_membrane_SYS1-rel"/>
</dbReference>
<keyword evidence="3" id="KW-0813">Transport</keyword>
<evidence type="ECO:0000256" key="10">
    <source>
        <dbReference type="SAM" id="Phobius"/>
    </source>
</evidence>
<feature type="region of interest" description="Disordered" evidence="9">
    <location>
        <begin position="160"/>
        <end position="211"/>
    </location>
</feature>
<evidence type="ECO:0000256" key="4">
    <source>
        <dbReference type="ARBA" id="ARBA00022692"/>
    </source>
</evidence>
<evidence type="ECO:0008006" key="13">
    <source>
        <dbReference type="Google" id="ProtNLM"/>
    </source>
</evidence>
<evidence type="ECO:0000313" key="11">
    <source>
        <dbReference type="EMBL" id="TKA65728.1"/>
    </source>
</evidence>
<accession>A0A4U0WSM3</accession>
<dbReference type="PANTHER" id="PTHR12952">
    <property type="entry name" value="SYS1"/>
    <property type="match status" value="1"/>
</dbReference>
<dbReference type="GO" id="GO:0005829">
    <property type="term" value="C:cytosol"/>
    <property type="evidence" value="ECO:0007669"/>
    <property type="project" value="GOC"/>
</dbReference>
<keyword evidence="6 10" id="KW-1133">Transmembrane helix</keyword>
<keyword evidence="4 10" id="KW-0812">Transmembrane</keyword>
<dbReference type="EMBL" id="NAJN01001105">
    <property type="protein sequence ID" value="TKA65728.1"/>
    <property type="molecule type" value="Genomic_DNA"/>
</dbReference>
<evidence type="ECO:0000256" key="1">
    <source>
        <dbReference type="ARBA" id="ARBA00004653"/>
    </source>
</evidence>
<dbReference type="PANTHER" id="PTHR12952:SF0">
    <property type="entry name" value="PROTEIN SYS1 HOMOLOG"/>
    <property type="match status" value="1"/>
</dbReference>
<gene>
    <name evidence="11" type="ORF">B0A49_07512</name>
</gene>
<reference evidence="11 12" key="1">
    <citation type="submission" date="2017-03" db="EMBL/GenBank/DDBJ databases">
        <title>Genomes of endolithic fungi from Antarctica.</title>
        <authorList>
            <person name="Coleine C."/>
            <person name="Masonjones S."/>
            <person name="Stajich J.E."/>
        </authorList>
    </citation>
    <scope>NUCLEOTIDE SEQUENCE [LARGE SCALE GENOMIC DNA]</scope>
    <source>
        <strain evidence="11 12">CCFEE 5187</strain>
    </source>
</reference>
<evidence type="ECO:0000256" key="6">
    <source>
        <dbReference type="ARBA" id="ARBA00022989"/>
    </source>
</evidence>
<dbReference type="Pfam" id="PF09801">
    <property type="entry name" value="SYS1"/>
    <property type="match status" value="1"/>
</dbReference>
<dbReference type="GO" id="GO:0005802">
    <property type="term" value="C:trans-Golgi network"/>
    <property type="evidence" value="ECO:0007669"/>
    <property type="project" value="TreeGrafter"/>
</dbReference>
<evidence type="ECO:0000313" key="12">
    <source>
        <dbReference type="Proteomes" id="UP000308768"/>
    </source>
</evidence>
<comment type="caution">
    <text evidence="11">The sequence shown here is derived from an EMBL/GenBank/DDBJ whole genome shotgun (WGS) entry which is preliminary data.</text>
</comment>
<evidence type="ECO:0000256" key="9">
    <source>
        <dbReference type="SAM" id="MobiDB-lite"/>
    </source>
</evidence>
<dbReference type="GO" id="GO:0034067">
    <property type="term" value="P:protein localization to Golgi apparatus"/>
    <property type="evidence" value="ECO:0007669"/>
    <property type="project" value="TreeGrafter"/>
</dbReference>
<dbReference type="OrthoDB" id="542931at2759"/>
<feature type="compositionally biased region" description="Acidic residues" evidence="9">
    <location>
        <begin position="181"/>
        <end position="191"/>
    </location>
</feature>
<comment type="subcellular location">
    <subcellularLocation>
        <location evidence="1">Golgi apparatus membrane</location>
        <topology evidence="1">Multi-pass membrane protein</topology>
    </subcellularLocation>
</comment>
<keyword evidence="7" id="KW-0333">Golgi apparatus</keyword>
<evidence type="ECO:0000256" key="7">
    <source>
        <dbReference type="ARBA" id="ARBA00023034"/>
    </source>
</evidence>
<feature type="transmembrane region" description="Helical" evidence="10">
    <location>
        <begin position="99"/>
        <end position="117"/>
    </location>
</feature>
<feature type="transmembrane region" description="Helical" evidence="10">
    <location>
        <begin position="21"/>
        <end position="48"/>
    </location>
</feature>
<dbReference type="Proteomes" id="UP000308768">
    <property type="component" value="Unassembled WGS sequence"/>
</dbReference>
<comment type="similarity">
    <text evidence="2">Belongs to the SYS1 family.</text>
</comment>
<dbReference type="GO" id="GO:0000139">
    <property type="term" value="C:Golgi membrane"/>
    <property type="evidence" value="ECO:0007669"/>
    <property type="project" value="UniProtKB-SubCell"/>
</dbReference>
<feature type="transmembrane region" description="Helical" evidence="10">
    <location>
        <begin position="68"/>
        <end position="92"/>
    </location>
</feature>